<dbReference type="HAMAP" id="MF_00942">
    <property type="entry name" value="Nth"/>
    <property type="match status" value="1"/>
</dbReference>
<keyword evidence="15" id="KW-0255">Endonuclease</keyword>
<dbReference type="OrthoDB" id="9800977at2"/>
<comment type="similarity">
    <text evidence="1 12">Belongs to the Nth/MutY family.</text>
</comment>
<sequence length="248" mass="27774">MARSYVEEARRRGLGRRRERLAPIVARLAEAHGDAEIALRFSGDLELLVAVMLSAQTTDVNVNRVTERLFRKYRSPQDYLAVPQEELEQDLFQTGFYRQKAKSIRGAMRVLLEEFDGRVPRTIPELLRLPGVARKTANVVAAELGHAQGIVVDTHVRRISQRLGLTRSDDPVKIERDLAKIVPRAEWARFPHLLIWHGRRVCDARAPRCEVCVLADLCPACRVPAPAAGARGGHAGEARRSARRGAAR</sequence>
<accession>A0A7M2YVM0</accession>
<dbReference type="GO" id="GO:0006285">
    <property type="term" value="P:base-excision repair, AP site formation"/>
    <property type="evidence" value="ECO:0007669"/>
    <property type="project" value="TreeGrafter"/>
</dbReference>
<evidence type="ECO:0000256" key="2">
    <source>
        <dbReference type="ARBA" id="ARBA00022485"/>
    </source>
</evidence>
<dbReference type="PIRSF" id="PIRSF001435">
    <property type="entry name" value="Nth"/>
    <property type="match status" value="1"/>
</dbReference>
<dbReference type="InterPro" id="IPR003265">
    <property type="entry name" value="HhH-GPD_domain"/>
</dbReference>
<dbReference type="CDD" id="cd00056">
    <property type="entry name" value="ENDO3c"/>
    <property type="match status" value="1"/>
</dbReference>
<evidence type="ECO:0000256" key="3">
    <source>
        <dbReference type="ARBA" id="ARBA00022723"/>
    </source>
</evidence>
<dbReference type="EC" id="4.2.99.18" evidence="12"/>
<dbReference type="SUPFAM" id="SSF48150">
    <property type="entry name" value="DNA-glycosylase"/>
    <property type="match status" value="1"/>
</dbReference>
<evidence type="ECO:0000256" key="7">
    <source>
        <dbReference type="ARBA" id="ARBA00023014"/>
    </source>
</evidence>
<name>A0A7M2YVM0_9ACTN</name>
<evidence type="ECO:0000256" key="5">
    <source>
        <dbReference type="ARBA" id="ARBA00022801"/>
    </source>
</evidence>
<evidence type="ECO:0000256" key="9">
    <source>
        <dbReference type="ARBA" id="ARBA00023204"/>
    </source>
</evidence>
<dbReference type="Gene3D" id="1.10.340.30">
    <property type="entry name" value="Hypothetical protein, domain 2"/>
    <property type="match status" value="1"/>
</dbReference>
<organism evidence="15 16">
    <name type="scientific">Gaiella occulta</name>
    <dbReference type="NCBI Taxonomy" id="1002870"/>
    <lineage>
        <taxon>Bacteria</taxon>
        <taxon>Bacillati</taxon>
        <taxon>Actinomycetota</taxon>
        <taxon>Thermoleophilia</taxon>
        <taxon>Gaiellales</taxon>
        <taxon>Gaiellaceae</taxon>
        <taxon>Gaiella</taxon>
    </lineage>
</organism>
<evidence type="ECO:0000256" key="12">
    <source>
        <dbReference type="HAMAP-Rule" id="MF_00942"/>
    </source>
</evidence>
<keyword evidence="6 12" id="KW-0408">Iron</keyword>
<keyword evidence="8 12" id="KW-0238">DNA-binding</keyword>
<evidence type="ECO:0000256" key="8">
    <source>
        <dbReference type="ARBA" id="ARBA00023125"/>
    </source>
</evidence>
<keyword evidence="7 12" id="KW-0411">Iron-sulfur</keyword>
<dbReference type="GO" id="GO:0140078">
    <property type="term" value="F:class I DNA-(apurinic or apyrimidinic site) endonuclease activity"/>
    <property type="evidence" value="ECO:0007669"/>
    <property type="project" value="UniProtKB-EC"/>
</dbReference>
<dbReference type="InterPro" id="IPR011257">
    <property type="entry name" value="DNA_glycosylase"/>
</dbReference>
<keyword evidence="4 12" id="KW-0227">DNA damage</keyword>
<keyword evidence="2 12" id="KW-0004">4Fe-4S</keyword>
<dbReference type="SMART" id="SM00478">
    <property type="entry name" value="ENDO3c"/>
    <property type="match status" value="1"/>
</dbReference>
<comment type="cofactor">
    <cofactor evidence="12">
        <name>[4Fe-4S] cluster</name>
        <dbReference type="ChEBI" id="CHEBI:49883"/>
    </cofactor>
    <text evidence="12">Binds 1 [4Fe-4S] cluster.</text>
</comment>
<feature type="region of interest" description="Disordered" evidence="13">
    <location>
        <begin position="227"/>
        <end position="248"/>
    </location>
</feature>
<dbReference type="RefSeq" id="WP_114796755.1">
    <property type="nucleotide sequence ID" value="NZ_QQZY01000006.1"/>
</dbReference>
<gene>
    <name evidence="12" type="primary">nth</name>
    <name evidence="15" type="ORF">Gocc_2334</name>
</gene>
<dbReference type="GO" id="GO:0003677">
    <property type="term" value="F:DNA binding"/>
    <property type="evidence" value="ECO:0007669"/>
    <property type="project" value="UniProtKB-UniRule"/>
</dbReference>
<evidence type="ECO:0000256" key="4">
    <source>
        <dbReference type="ARBA" id="ARBA00022763"/>
    </source>
</evidence>
<feature type="binding site" evidence="12">
    <location>
        <position position="202"/>
    </location>
    <ligand>
        <name>[4Fe-4S] cluster</name>
        <dbReference type="ChEBI" id="CHEBI:49883"/>
    </ligand>
</feature>
<evidence type="ECO:0000259" key="14">
    <source>
        <dbReference type="SMART" id="SM00478"/>
    </source>
</evidence>
<evidence type="ECO:0000256" key="1">
    <source>
        <dbReference type="ARBA" id="ARBA00008343"/>
    </source>
</evidence>
<comment type="catalytic activity">
    <reaction evidence="12">
        <text>2'-deoxyribonucleotide-(2'-deoxyribose 5'-phosphate)-2'-deoxyribonucleotide-DNA = a 3'-end 2'-deoxyribonucleotide-(2,3-dehydro-2,3-deoxyribose 5'-phosphate)-DNA + a 5'-end 5'-phospho-2'-deoxyribonucleoside-DNA + H(+)</text>
        <dbReference type="Rhea" id="RHEA:66592"/>
        <dbReference type="Rhea" id="RHEA-COMP:13180"/>
        <dbReference type="Rhea" id="RHEA-COMP:16897"/>
        <dbReference type="Rhea" id="RHEA-COMP:17067"/>
        <dbReference type="ChEBI" id="CHEBI:15378"/>
        <dbReference type="ChEBI" id="CHEBI:136412"/>
        <dbReference type="ChEBI" id="CHEBI:157695"/>
        <dbReference type="ChEBI" id="CHEBI:167181"/>
        <dbReference type="EC" id="4.2.99.18"/>
    </reaction>
</comment>
<dbReference type="Proteomes" id="UP000254134">
    <property type="component" value="Unassembled WGS sequence"/>
</dbReference>
<dbReference type="PANTHER" id="PTHR10359">
    <property type="entry name" value="A/G-SPECIFIC ADENINE GLYCOSYLASE/ENDONUCLEASE III"/>
    <property type="match status" value="1"/>
</dbReference>
<feature type="binding site" evidence="12">
    <location>
        <position position="209"/>
    </location>
    <ligand>
        <name>[4Fe-4S] cluster</name>
        <dbReference type="ChEBI" id="CHEBI:49883"/>
    </ligand>
</feature>
<dbReference type="InterPro" id="IPR003651">
    <property type="entry name" value="Endonuclease3_FeS-loop_motif"/>
</dbReference>
<dbReference type="GO" id="GO:0051539">
    <property type="term" value="F:4 iron, 4 sulfur cluster binding"/>
    <property type="evidence" value="ECO:0007669"/>
    <property type="project" value="UniProtKB-UniRule"/>
</dbReference>
<evidence type="ECO:0000256" key="11">
    <source>
        <dbReference type="ARBA" id="ARBA00023295"/>
    </source>
</evidence>
<protein>
    <recommendedName>
        <fullName evidence="12">Endonuclease III</fullName>
        <ecNumber evidence="12">4.2.99.18</ecNumber>
    </recommendedName>
    <alternativeName>
        <fullName evidence="12">DNA-(apurinic or apyrimidinic site) lyase</fullName>
    </alternativeName>
</protein>
<dbReference type="FunFam" id="1.10.340.30:FF:000001">
    <property type="entry name" value="Endonuclease III"/>
    <property type="match status" value="1"/>
</dbReference>
<dbReference type="SMART" id="SM00525">
    <property type="entry name" value="FES"/>
    <property type="match status" value="1"/>
</dbReference>
<keyword evidence="5 12" id="KW-0378">Hydrolase</keyword>
<dbReference type="GO" id="GO:0046872">
    <property type="term" value="F:metal ion binding"/>
    <property type="evidence" value="ECO:0007669"/>
    <property type="project" value="UniProtKB-KW"/>
</dbReference>
<feature type="binding site" evidence="12">
    <location>
        <position position="212"/>
    </location>
    <ligand>
        <name>[4Fe-4S] cluster</name>
        <dbReference type="ChEBI" id="CHEBI:49883"/>
    </ligand>
</feature>
<reference evidence="16" key="2">
    <citation type="journal article" date="2019" name="MicrobiologyOpen">
        <title>High-quality draft genome sequence of Gaiella occulta isolated from a 150 meter deep mineral water borehole and comparison with the genome sequences of other deep-branching lineages of the phylum Actinobacteria.</title>
        <authorList>
            <person name="Severino R."/>
            <person name="Froufe H.J.C."/>
            <person name="Barroso C."/>
            <person name="Albuquerque L."/>
            <person name="Lobo-da-Cunha A."/>
            <person name="da Costa M.S."/>
            <person name="Egas C."/>
        </authorList>
    </citation>
    <scope>NUCLEOTIDE SEQUENCE [LARGE SCALE GENOMIC DNA]</scope>
    <source>
        <strain evidence="16">F2-233</strain>
    </source>
</reference>
<dbReference type="AlphaFoldDB" id="A0A7M2YVM0"/>
<dbReference type="FunFam" id="1.10.1670.10:FF:000001">
    <property type="entry name" value="Endonuclease III"/>
    <property type="match status" value="1"/>
</dbReference>
<evidence type="ECO:0000256" key="6">
    <source>
        <dbReference type="ARBA" id="ARBA00023004"/>
    </source>
</evidence>
<dbReference type="Pfam" id="PF00730">
    <property type="entry name" value="HhH-GPD"/>
    <property type="match status" value="1"/>
</dbReference>
<evidence type="ECO:0000256" key="10">
    <source>
        <dbReference type="ARBA" id="ARBA00023239"/>
    </source>
</evidence>
<feature type="binding site" evidence="12">
    <location>
        <position position="218"/>
    </location>
    <ligand>
        <name>[4Fe-4S] cluster</name>
        <dbReference type="ChEBI" id="CHEBI:49883"/>
    </ligand>
</feature>
<dbReference type="GO" id="GO:0019104">
    <property type="term" value="F:DNA N-glycosylase activity"/>
    <property type="evidence" value="ECO:0007669"/>
    <property type="project" value="UniProtKB-UniRule"/>
</dbReference>
<dbReference type="EMBL" id="QQZY01000006">
    <property type="protein sequence ID" value="RDI73770.1"/>
    <property type="molecule type" value="Genomic_DNA"/>
</dbReference>
<keyword evidence="9 12" id="KW-0234">DNA repair</keyword>
<keyword evidence="15" id="KW-0540">Nuclease</keyword>
<dbReference type="NCBIfam" id="TIGR01083">
    <property type="entry name" value="nth"/>
    <property type="match status" value="1"/>
</dbReference>
<dbReference type="InterPro" id="IPR023170">
    <property type="entry name" value="HhH_base_excis_C"/>
</dbReference>
<evidence type="ECO:0000256" key="13">
    <source>
        <dbReference type="SAM" id="MobiDB-lite"/>
    </source>
</evidence>
<keyword evidence="16" id="KW-1185">Reference proteome</keyword>
<keyword evidence="11 12" id="KW-0326">Glycosidase</keyword>
<dbReference type="Pfam" id="PF10576">
    <property type="entry name" value="EndIII_4Fe-2S"/>
    <property type="match status" value="1"/>
</dbReference>
<reference evidence="15 16" key="1">
    <citation type="submission" date="2018-07" db="EMBL/GenBank/DDBJ databases">
        <title>High-quality-draft genome sequence of Gaiella occulta.</title>
        <authorList>
            <person name="Severino R."/>
            <person name="Froufe H.J.C."/>
            <person name="Rainey F.A."/>
            <person name="Barroso C."/>
            <person name="Albuquerque L."/>
            <person name="Lobo-Da-Cunha A."/>
            <person name="Da Costa M.S."/>
            <person name="Egas C."/>
        </authorList>
    </citation>
    <scope>NUCLEOTIDE SEQUENCE [LARGE SCALE GENOMIC DNA]</scope>
    <source>
        <strain evidence="15 16">F2-233</strain>
    </source>
</reference>
<evidence type="ECO:0000313" key="15">
    <source>
        <dbReference type="EMBL" id="RDI73770.1"/>
    </source>
</evidence>
<keyword evidence="3 12" id="KW-0479">Metal-binding</keyword>
<feature type="domain" description="HhH-GPD" evidence="14">
    <location>
        <begin position="53"/>
        <end position="200"/>
    </location>
</feature>
<comment type="function">
    <text evidence="12">DNA repair enzyme that has both DNA N-glycosylase activity and AP-lyase activity. The DNA N-glycosylase activity releases various damaged pyrimidines from DNA by cleaving the N-glycosidic bond, leaving an AP (apurinic/apyrimidinic) site. The AP-lyase activity cleaves the phosphodiester bond 3' to the AP site by a beta-elimination, leaving a 3'-terminal unsaturated sugar and a product with a terminal 5'-phosphate.</text>
</comment>
<dbReference type="InterPro" id="IPR005759">
    <property type="entry name" value="Nth"/>
</dbReference>
<comment type="caution">
    <text evidence="15">The sequence shown here is derived from an EMBL/GenBank/DDBJ whole genome shotgun (WGS) entry which is preliminary data.</text>
</comment>
<proteinExistence type="inferred from homology"/>
<evidence type="ECO:0000313" key="16">
    <source>
        <dbReference type="Proteomes" id="UP000254134"/>
    </source>
</evidence>
<dbReference type="Gene3D" id="1.10.1670.10">
    <property type="entry name" value="Helix-hairpin-Helix base-excision DNA repair enzymes (C-terminal)"/>
    <property type="match status" value="1"/>
</dbReference>
<dbReference type="PANTHER" id="PTHR10359:SF18">
    <property type="entry name" value="ENDONUCLEASE III"/>
    <property type="match status" value="1"/>
</dbReference>
<keyword evidence="10 12" id="KW-0456">Lyase</keyword>